<dbReference type="InterPro" id="IPR022896">
    <property type="entry name" value="TrioseP_Isoase_bac/euk"/>
</dbReference>
<dbReference type="AlphaFoldDB" id="A0A3N4LIX3"/>
<keyword evidence="8 9" id="KW-0413">Isomerase</keyword>
<sequence>MTRKFLVGGNFKMTGSRAAIGEIVGRLAKADLDPNVEVVIAPTSLYIFQALEILQNASNKQIQIAAQNVYHEKPGAHTGEISVEQLKQDGINWTLLGHSERRQAGESDELVARKTKAALDGGLKVILCIGESADERRDGKTEEVNARQLQAVIDAGVKDWSNIVIAYEPIWAIGAKALRAATPEEAQGTHAEIRKWLASAGLEGNAAEDTRILYGGSVNAANSKSLASQPDIDGFLVGGASLKPEFIDIINCTRA</sequence>
<dbReference type="Pfam" id="PF00121">
    <property type="entry name" value="TIM"/>
    <property type="match status" value="1"/>
</dbReference>
<evidence type="ECO:0000256" key="7">
    <source>
        <dbReference type="ARBA" id="ARBA00023152"/>
    </source>
</evidence>
<dbReference type="FunFam" id="3.20.20.70:FF:000016">
    <property type="entry name" value="Triosephosphate isomerase"/>
    <property type="match status" value="1"/>
</dbReference>
<dbReference type="InterPro" id="IPR000652">
    <property type="entry name" value="Triosephosphate_isomerase"/>
</dbReference>
<dbReference type="UniPathway" id="UPA00138"/>
<dbReference type="Gene3D" id="3.20.20.70">
    <property type="entry name" value="Aldolase class I"/>
    <property type="match status" value="1"/>
</dbReference>
<comment type="pathway">
    <text evidence="2 9">Carbohydrate degradation; glycolysis; D-glyceraldehyde 3-phosphate from glycerone phosphate: step 1/1.</text>
</comment>
<protein>
    <recommendedName>
        <fullName evidence="9">Triosephosphate isomerase</fullName>
        <ecNumber evidence="9">5.3.1.1</ecNumber>
    </recommendedName>
</protein>
<evidence type="ECO:0000256" key="4">
    <source>
        <dbReference type="ARBA" id="ARBA00007422"/>
    </source>
</evidence>
<dbReference type="InterPro" id="IPR035990">
    <property type="entry name" value="TIM_sf"/>
</dbReference>
<comment type="pathway">
    <text evidence="3 9">Carbohydrate biosynthesis; gluconeogenesis.</text>
</comment>
<dbReference type="GO" id="GO:0019563">
    <property type="term" value="P:glycerol catabolic process"/>
    <property type="evidence" value="ECO:0007669"/>
    <property type="project" value="TreeGrafter"/>
</dbReference>
<dbReference type="FunCoup" id="A0A3N4LIX3">
    <property type="interactions" value="684"/>
</dbReference>
<evidence type="ECO:0000256" key="5">
    <source>
        <dbReference type="ARBA" id="ARBA00011738"/>
    </source>
</evidence>
<evidence type="ECO:0000313" key="11">
    <source>
        <dbReference type="Proteomes" id="UP000267821"/>
    </source>
</evidence>
<keyword evidence="11" id="KW-1185">Reference proteome</keyword>
<dbReference type="InParanoid" id="A0A3N4LIX3"/>
<dbReference type="PANTHER" id="PTHR21139:SF41">
    <property type="entry name" value="TRIOSEPHOSPHATE ISOMERASE"/>
    <property type="match status" value="1"/>
</dbReference>
<dbReference type="InterPro" id="IPR013785">
    <property type="entry name" value="Aldolase_TIM"/>
</dbReference>
<evidence type="ECO:0000256" key="3">
    <source>
        <dbReference type="ARBA" id="ARBA00004742"/>
    </source>
</evidence>
<keyword evidence="7 9" id="KW-0324">Glycolysis</keyword>
<dbReference type="SUPFAM" id="SSF51351">
    <property type="entry name" value="Triosephosphate isomerase (TIM)"/>
    <property type="match status" value="1"/>
</dbReference>
<dbReference type="OrthoDB" id="6715177at2759"/>
<dbReference type="CDD" id="cd00311">
    <property type="entry name" value="TIM"/>
    <property type="match status" value="1"/>
</dbReference>
<dbReference type="EMBL" id="ML121549">
    <property type="protein sequence ID" value="RPB22840.1"/>
    <property type="molecule type" value="Genomic_DNA"/>
</dbReference>
<dbReference type="PANTHER" id="PTHR21139">
    <property type="entry name" value="TRIOSEPHOSPHATE ISOMERASE"/>
    <property type="match status" value="1"/>
</dbReference>
<evidence type="ECO:0000256" key="6">
    <source>
        <dbReference type="ARBA" id="ARBA00022432"/>
    </source>
</evidence>
<dbReference type="GO" id="GO:0004807">
    <property type="term" value="F:triose-phosphate isomerase activity"/>
    <property type="evidence" value="ECO:0007669"/>
    <property type="project" value="UniProtKB-EC"/>
</dbReference>
<evidence type="ECO:0000313" key="10">
    <source>
        <dbReference type="EMBL" id="RPB22840.1"/>
    </source>
</evidence>
<evidence type="ECO:0000256" key="9">
    <source>
        <dbReference type="RuleBase" id="RU363013"/>
    </source>
</evidence>
<organism evidence="10 11">
    <name type="scientific">Terfezia boudieri ATCC MYA-4762</name>
    <dbReference type="NCBI Taxonomy" id="1051890"/>
    <lineage>
        <taxon>Eukaryota</taxon>
        <taxon>Fungi</taxon>
        <taxon>Dikarya</taxon>
        <taxon>Ascomycota</taxon>
        <taxon>Pezizomycotina</taxon>
        <taxon>Pezizomycetes</taxon>
        <taxon>Pezizales</taxon>
        <taxon>Pezizaceae</taxon>
        <taxon>Terfezia</taxon>
    </lineage>
</organism>
<dbReference type="GO" id="GO:0006096">
    <property type="term" value="P:glycolytic process"/>
    <property type="evidence" value="ECO:0007669"/>
    <property type="project" value="UniProtKB-UniPathway"/>
</dbReference>
<dbReference type="NCBIfam" id="TIGR00419">
    <property type="entry name" value="tim"/>
    <property type="match status" value="1"/>
</dbReference>
<dbReference type="GO" id="GO:0006094">
    <property type="term" value="P:gluconeogenesis"/>
    <property type="evidence" value="ECO:0007669"/>
    <property type="project" value="UniProtKB-UniPathway"/>
</dbReference>
<dbReference type="PROSITE" id="PS51440">
    <property type="entry name" value="TIM_2"/>
    <property type="match status" value="1"/>
</dbReference>
<reference evidence="10 11" key="1">
    <citation type="journal article" date="2018" name="Nat. Ecol. Evol.">
        <title>Pezizomycetes genomes reveal the molecular basis of ectomycorrhizal truffle lifestyle.</title>
        <authorList>
            <person name="Murat C."/>
            <person name="Payen T."/>
            <person name="Noel B."/>
            <person name="Kuo A."/>
            <person name="Morin E."/>
            <person name="Chen J."/>
            <person name="Kohler A."/>
            <person name="Krizsan K."/>
            <person name="Balestrini R."/>
            <person name="Da Silva C."/>
            <person name="Montanini B."/>
            <person name="Hainaut M."/>
            <person name="Levati E."/>
            <person name="Barry K.W."/>
            <person name="Belfiori B."/>
            <person name="Cichocki N."/>
            <person name="Clum A."/>
            <person name="Dockter R.B."/>
            <person name="Fauchery L."/>
            <person name="Guy J."/>
            <person name="Iotti M."/>
            <person name="Le Tacon F."/>
            <person name="Lindquist E.A."/>
            <person name="Lipzen A."/>
            <person name="Malagnac F."/>
            <person name="Mello A."/>
            <person name="Molinier V."/>
            <person name="Miyauchi S."/>
            <person name="Poulain J."/>
            <person name="Riccioni C."/>
            <person name="Rubini A."/>
            <person name="Sitrit Y."/>
            <person name="Splivallo R."/>
            <person name="Traeger S."/>
            <person name="Wang M."/>
            <person name="Zifcakova L."/>
            <person name="Wipf D."/>
            <person name="Zambonelli A."/>
            <person name="Paolocci F."/>
            <person name="Nowrousian M."/>
            <person name="Ottonello S."/>
            <person name="Baldrian P."/>
            <person name="Spatafora J.W."/>
            <person name="Henrissat B."/>
            <person name="Nagy L.G."/>
            <person name="Aury J.M."/>
            <person name="Wincker P."/>
            <person name="Grigoriev I.V."/>
            <person name="Bonfante P."/>
            <person name="Martin F.M."/>
        </authorList>
    </citation>
    <scope>NUCLEOTIDE SEQUENCE [LARGE SCALE GENOMIC DNA]</scope>
    <source>
        <strain evidence="10 11">ATCC MYA-4762</strain>
    </source>
</reference>
<comment type="subunit">
    <text evidence="5">Homodimer.</text>
</comment>
<dbReference type="HAMAP" id="MF_00147_B">
    <property type="entry name" value="TIM_B"/>
    <property type="match status" value="1"/>
</dbReference>
<dbReference type="GO" id="GO:0005829">
    <property type="term" value="C:cytosol"/>
    <property type="evidence" value="ECO:0007669"/>
    <property type="project" value="TreeGrafter"/>
</dbReference>
<evidence type="ECO:0000256" key="1">
    <source>
        <dbReference type="ARBA" id="ARBA00000474"/>
    </source>
</evidence>
<dbReference type="GO" id="GO:0046166">
    <property type="term" value="P:glyceraldehyde-3-phosphate biosynthetic process"/>
    <property type="evidence" value="ECO:0007669"/>
    <property type="project" value="TreeGrafter"/>
</dbReference>
<accession>A0A3N4LIX3</accession>
<name>A0A3N4LIX3_9PEZI</name>
<dbReference type="UniPathway" id="UPA00109">
    <property type="reaction ID" value="UER00189"/>
</dbReference>
<gene>
    <name evidence="10" type="ORF">L211DRAFT_839209</name>
</gene>
<dbReference type="EC" id="5.3.1.1" evidence="9"/>
<dbReference type="STRING" id="1051890.A0A3N4LIX3"/>
<dbReference type="Proteomes" id="UP000267821">
    <property type="component" value="Unassembled WGS sequence"/>
</dbReference>
<comment type="catalytic activity">
    <reaction evidence="1 9">
        <text>D-glyceraldehyde 3-phosphate = dihydroxyacetone phosphate</text>
        <dbReference type="Rhea" id="RHEA:18585"/>
        <dbReference type="ChEBI" id="CHEBI:57642"/>
        <dbReference type="ChEBI" id="CHEBI:59776"/>
        <dbReference type="EC" id="5.3.1.1"/>
    </reaction>
</comment>
<evidence type="ECO:0000256" key="2">
    <source>
        <dbReference type="ARBA" id="ARBA00004680"/>
    </source>
</evidence>
<keyword evidence="6 9" id="KW-0312">Gluconeogenesis</keyword>
<comment type="similarity">
    <text evidence="4 9">Belongs to the triosephosphate isomerase family.</text>
</comment>
<proteinExistence type="inferred from homology"/>
<evidence type="ECO:0000256" key="8">
    <source>
        <dbReference type="ARBA" id="ARBA00023235"/>
    </source>
</evidence>